<keyword evidence="1" id="KW-1133">Transmembrane helix</keyword>
<sequence>MEILSINFMVLPLRAKVVLFVLFLNIVLSIIFKKDSYVYLINTLFSRIVMYLYFFNVLLFRDHSGVGQILAGNIIALVIISFFVIRKDVIKIKEFHMKNKA</sequence>
<protein>
    <submittedName>
        <fullName evidence="2">Uncharacterized protein</fullName>
    </submittedName>
</protein>
<evidence type="ECO:0000256" key="1">
    <source>
        <dbReference type="SAM" id="Phobius"/>
    </source>
</evidence>
<accession>A0A7G9WAE7</accession>
<feature type="transmembrane region" description="Helical" evidence="1">
    <location>
        <begin position="13"/>
        <end position="32"/>
    </location>
</feature>
<evidence type="ECO:0000313" key="2">
    <source>
        <dbReference type="EMBL" id="QNO15659.1"/>
    </source>
</evidence>
<proteinExistence type="predicted"/>
<feature type="transmembrane region" description="Helical" evidence="1">
    <location>
        <begin position="39"/>
        <end position="60"/>
    </location>
</feature>
<name>A0A7G9WAE7_ALKCA</name>
<feature type="transmembrane region" description="Helical" evidence="1">
    <location>
        <begin position="66"/>
        <end position="85"/>
    </location>
</feature>
<reference evidence="2 3" key="1">
    <citation type="submission" date="2020-07" db="EMBL/GenBank/DDBJ databases">
        <title>Alkalicella. sp. LB2 genome.</title>
        <authorList>
            <person name="Postec A."/>
            <person name="Quemeneur M."/>
        </authorList>
    </citation>
    <scope>NUCLEOTIDE SEQUENCE [LARGE SCALE GENOMIC DNA]</scope>
    <source>
        <strain evidence="2 3">LB2</strain>
    </source>
</reference>
<keyword evidence="1" id="KW-0812">Transmembrane</keyword>
<dbReference type="EMBL" id="CP058559">
    <property type="protein sequence ID" value="QNO15659.1"/>
    <property type="molecule type" value="Genomic_DNA"/>
</dbReference>
<dbReference type="RefSeq" id="WP_213166067.1">
    <property type="nucleotide sequence ID" value="NZ_CP058559.1"/>
</dbReference>
<keyword evidence="3" id="KW-1185">Reference proteome</keyword>
<evidence type="ECO:0000313" key="3">
    <source>
        <dbReference type="Proteomes" id="UP000516160"/>
    </source>
</evidence>
<dbReference type="Proteomes" id="UP000516160">
    <property type="component" value="Chromosome"/>
</dbReference>
<dbReference type="KEGG" id="acae:HYG86_13175"/>
<dbReference type="AlphaFoldDB" id="A0A7G9WAE7"/>
<keyword evidence="1" id="KW-0472">Membrane</keyword>
<gene>
    <name evidence="2" type="ORF">HYG86_13175</name>
</gene>
<organism evidence="2 3">
    <name type="scientific">Alkalicella caledoniensis</name>
    <dbReference type="NCBI Taxonomy" id="2731377"/>
    <lineage>
        <taxon>Bacteria</taxon>
        <taxon>Bacillati</taxon>
        <taxon>Bacillota</taxon>
        <taxon>Clostridia</taxon>
        <taxon>Eubacteriales</taxon>
        <taxon>Proteinivoracaceae</taxon>
        <taxon>Alkalicella</taxon>
    </lineage>
</organism>